<organism evidence="3">
    <name type="scientific">marine metagenome</name>
    <dbReference type="NCBI Taxonomy" id="408172"/>
    <lineage>
        <taxon>unclassified sequences</taxon>
        <taxon>metagenomes</taxon>
        <taxon>ecological metagenomes</taxon>
    </lineage>
</organism>
<dbReference type="EMBL" id="UINC01048363">
    <property type="protein sequence ID" value="SVB58804.1"/>
    <property type="molecule type" value="Genomic_DNA"/>
</dbReference>
<protein>
    <recommendedName>
        <fullName evidence="2">Bacterial sugar transferase domain-containing protein</fullName>
    </recommendedName>
</protein>
<accession>A0A382F8Z9</accession>
<dbReference type="Pfam" id="PF02397">
    <property type="entry name" value="Bac_transf"/>
    <property type="match status" value="1"/>
</dbReference>
<keyword evidence="1" id="KW-1133">Transmembrane helix</keyword>
<feature type="domain" description="Bacterial sugar transferase" evidence="2">
    <location>
        <begin position="6"/>
        <end position="144"/>
    </location>
</feature>
<dbReference type="AlphaFoldDB" id="A0A382F8Z9"/>
<evidence type="ECO:0000313" key="3">
    <source>
        <dbReference type="EMBL" id="SVB58804.1"/>
    </source>
</evidence>
<keyword evidence="1" id="KW-0472">Membrane</keyword>
<proteinExistence type="predicted"/>
<reference evidence="3" key="1">
    <citation type="submission" date="2018-05" db="EMBL/GenBank/DDBJ databases">
        <authorList>
            <person name="Lanie J.A."/>
            <person name="Ng W.-L."/>
            <person name="Kazmierczak K.M."/>
            <person name="Andrzejewski T.M."/>
            <person name="Davidsen T.M."/>
            <person name="Wayne K.J."/>
            <person name="Tettelin H."/>
            <person name="Glass J.I."/>
            <person name="Rusch D."/>
            <person name="Podicherti R."/>
            <person name="Tsui H.-C.T."/>
            <person name="Winkler M.E."/>
        </authorList>
    </citation>
    <scope>NUCLEOTIDE SEQUENCE</scope>
</reference>
<evidence type="ECO:0000256" key="1">
    <source>
        <dbReference type="SAM" id="Phobius"/>
    </source>
</evidence>
<name>A0A382F8Z9_9ZZZZ</name>
<dbReference type="InterPro" id="IPR003362">
    <property type="entry name" value="Bact_transf"/>
</dbReference>
<sequence length="220" mass="25537">MRGKISAIILLILLSPFLVITGFLIIIFSGKPIFYKHKRCGFQYEEFDIIKFRTMHPNNGPQLTEYKDNRITNIGKILRKFKLDELPQLINIIKGDMGFIGPRPEAIEIVNNHRENFAYLSKIKPGVTDINSIIFKDESNIFKNININRYENDILPIKSHLSTITSVKQNIFQKGILALLSIISIINHNFSLHLVRLFFLPNLELDFRIKLNKLLSKQIF</sequence>
<keyword evidence="1" id="KW-0812">Transmembrane</keyword>
<evidence type="ECO:0000259" key="2">
    <source>
        <dbReference type="Pfam" id="PF02397"/>
    </source>
</evidence>
<dbReference type="GO" id="GO:0016780">
    <property type="term" value="F:phosphotransferase activity, for other substituted phosphate groups"/>
    <property type="evidence" value="ECO:0007669"/>
    <property type="project" value="TreeGrafter"/>
</dbReference>
<gene>
    <name evidence="3" type="ORF">METZ01_LOCUS211658</name>
</gene>
<dbReference type="PANTHER" id="PTHR30576:SF20">
    <property type="entry name" value="QUINOVOSAMINEPHOSPHOTRANSFERAE-RELATED"/>
    <property type="match status" value="1"/>
</dbReference>
<dbReference type="PANTHER" id="PTHR30576">
    <property type="entry name" value="COLANIC BIOSYNTHESIS UDP-GLUCOSE LIPID CARRIER TRANSFERASE"/>
    <property type="match status" value="1"/>
</dbReference>
<feature type="transmembrane region" description="Helical" evidence="1">
    <location>
        <begin position="6"/>
        <end position="29"/>
    </location>
</feature>